<organism evidence="1 2">
    <name type="scientific">Massilia orientalis</name>
    <dbReference type="NCBI Taxonomy" id="3050128"/>
    <lineage>
        <taxon>Bacteria</taxon>
        <taxon>Pseudomonadati</taxon>
        <taxon>Pseudomonadota</taxon>
        <taxon>Betaproteobacteria</taxon>
        <taxon>Burkholderiales</taxon>
        <taxon>Oxalobacteraceae</taxon>
        <taxon>Telluria group</taxon>
        <taxon>Massilia</taxon>
    </lineage>
</organism>
<sequence>MDEDFACFLAEFGPAIDRRDVPPSTIARYRGKLPDQLLAYWDEYGWCGYADGLFWTVNPQEYEPALEAWIGDTPFMERDAYHVIARSAFGTLYLWGEKTGDTLRIFAPASCCFSSMPDESIDRDFAMRVFFGGLWRHFNDVEGLFAPALQKLGRLAHDDMYGFVPAPALGGTLTLAHLQKVKAVEHLAFIAQLAPLHVIEV</sequence>
<evidence type="ECO:0000313" key="1">
    <source>
        <dbReference type="EMBL" id="MFJ1472072.1"/>
    </source>
</evidence>
<name>A0ACC7MJ18_9BURK</name>
<protein>
    <submittedName>
        <fullName evidence="1">GAD-like domain-containing protein</fullName>
    </submittedName>
</protein>
<reference evidence="1" key="1">
    <citation type="submission" date="2024-11" db="EMBL/GenBank/DDBJ databases">
        <title>Description of Massilia orientalis sp. nov., isolated from rhizosphere soil of Ageratina adenophora.</title>
        <authorList>
            <person name="Wang Y."/>
        </authorList>
    </citation>
    <scope>NUCLEOTIDE SEQUENCE</scope>
    <source>
        <strain evidence="1">YIM B02787</strain>
    </source>
</reference>
<gene>
    <name evidence="1" type="ORF">QPK29_030505</name>
</gene>
<evidence type="ECO:0000313" key="2">
    <source>
        <dbReference type="Proteomes" id="UP001168096"/>
    </source>
</evidence>
<dbReference type="EMBL" id="JASNRB020000033">
    <property type="protein sequence ID" value="MFJ1472072.1"/>
    <property type="molecule type" value="Genomic_DNA"/>
</dbReference>
<dbReference type="Proteomes" id="UP001168096">
    <property type="component" value="Unassembled WGS sequence"/>
</dbReference>
<proteinExistence type="predicted"/>
<comment type="caution">
    <text evidence="1">The sequence shown here is derived from an EMBL/GenBank/DDBJ whole genome shotgun (WGS) entry which is preliminary data.</text>
</comment>
<keyword evidence="2" id="KW-1185">Reference proteome</keyword>
<accession>A0ACC7MJ18</accession>